<keyword evidence="3" id="KW-0732">Signal</keyword>
<evidence type="ECO:0000256" key="10">
    <source>
        <dbReference type="SAM" id="Phobius"/>
    </source>
</evidence>
<dbReference type="SMART" id="SM00181">
    <property type="entry name" value="EGF"/>
    <property type="match status" value="2"/>
</dbReference>
<dbReference type="CDD" id="cd00063">
    <property type="entry name" value="FN3"/>
    <property type="match status" value="2"/>
</dbReference>
<dbReference type="PROSITE" id="PS50853">
    <property type="entry name" value="FN3"/>
    <property type="match status" value="1"/>
</dbReference>
<dbReference type="PROSITE" id="PS00022">
    <property type="entry name" value="EGF_1"/>
    <property type="match status" value="1"/>
</dbReference>
<dbReference type="PROSITE" id="PS50026">
    <property type="entry name" value="EGF_3"/>
    <property type="match status" value="1"/>
</dbReference>
<feature type="disulfide bond" evidence="8">
    <location>
        <begin position="230"/>
        <end position="239"/>
    </location>
</feature>
<dbReference type="InterPro" id="IPR029021">
    <property type="entry name" value="Prot-tyrosine_phosphatase-like"/>
</dbReference>
<dbReference type="InterPro" id="IPR003595">
    <property type="entry name" value="Tyr_Pase_cat"/>
</dbReference>
<gene>
    <name evidence="15" type="ORF">HOLleu_15361</name>
</gene>
<keyword evidence="10" id="KW-1133">Transmembrane helix</keyword>
<keyword evidence="15" id="KW-0675">Receptor</keyword>
<dbReference type="FunFam" id="2.170.300.10:FF:000003">
    <property type="entry name" value="tyrosine-protein kinase receptor Tie-1 isoform X1"/>
    <property type="match status" value="1"/>
</dbReference>
<dbReference type="PROSITE" id="PS00383">
    <property type="entry name" value="TYR_PHOSPHATASE_1"/>
    <property type="match status" value="2"/>
</dbReference>
<keyword evidence="16" id="KW-1185">Reference proteome</keyword>
<keyword evidence="6 10" id="KW-0472">Membrane</keyword>
<comment type="catalytic activity">
    <reaction evidence="7">
        <text>O-phospho-L-tyrosyl-[protein] + H2O = L-tyrosyl-[protein] + phosphate</text>
        <dbReference type="Rhea" id="RHEA:10684"/>
        <dbReference type="Rhea" id="RHEA-COMP:10136"/>
        <dbReference type="Rhea" id="RHEA-COMP:20101"/>
        <dbReference type="ChEBI" id="CHEBI:15377"/>
        <dbReference type="ChEBI" id="CHEBI:43474"/>
        <dbReference type="ChEBI" id="CHEBI:46858"/>
        <dbReference type="ChEBI" id="CHEBI:61978"/>
        <dbReference type="EC" id="3.1.3.48"/>
    </reaction>
</comment>
<dbReference type="Gene3D" id="2.170.300.10">
    <property type="entry name" value="Tie2 ligand-binding domain superfamily"/>
    <property type="match status" value="1"/>
</dbReference>
<dbReference type="PRINTS" id="PR00700">
    <property type="entry name" value="PRTYPHPHTASE"/>
</dbReference>
<dbReference type="PROSITE" id="PS50056">
    <property type="entry name" value="TYR_PHOSPHATASE_2"/>
    <property type="match status" value="2"/>
</dbReference>
<dbReference type="Proteomes" id="UP001152320">
    <property type="component" value="Chromosome 6"/>
</dbReference>
<evidence type="ECO:0000256" key="3">
    <source>
        <dbReference type="ARBA" id="ARBA00022729"/>
    </source>
</evidence>
<organism evidence="15 16">
    <name type="scientific">Holothuria leucospilota</name>
    <name type="common">Black long sea cucumber</name>
    <name type="synonym">Mertensiothuria leucospilota</name>
    <dbReference type="NCBI Taxonomy" id="206669"/>
    <lineage>
        <taxon>Eukaryota</taxon>
        <taxon>Metazoa</taxon>
        <taxon>Echinodermata</taxon>
        <taxon>Eleutherozoa</taxon>
        <taxon>Echinozoa</taxon>
        <taxon>Holothuroidea</taxon>
        <taxon>Aspidochirotacea</taxon>
        <taxon>Aspidochirotida</taxon>
        <taxon>Holothuriidae</taxon>
        <taxon>Holothuria</taxon>
    </lineage>
</organism>
<feature type="compositionally biased region" description="Acidic residues" evidence="9">
    <location>
        <begin position="762"/>
        <end position="777"/>
    </location>
</feature>
<comment type="caution">
    <text evidence="15">The sequence shown here is derived from an EMBL/GenBank/DDBJ whole genome shotgun (WGS) entry which is preliminary data.</text>
</comment>
<keyword evidence="5" id="KW-0904">Protein phosphatase</keyword>
<sequence length="1354" mass="152183">MTLLGLKPFRSEVDSNYQCYTKPRRLESGGASLESFRTGWTRDTASDNPPPPSPVYQHANTFRHYKIPLTNNYNNNGFGVFGCRINRSGQLQNVNISTVRMRSNAYITPGNELVTQTVNIGDKGINITMNIQSTSNGQDLTWRHNNDTIAEMQRTSNTTTFSIGGPIQLNHSGIYECHVDGERHLARHGLNLLLVRACPTGRWGPPNCTGVCDSCYNGGICDEYNGTCVCPPGFMGDNCLTACGGNRYGHTCEIKCSSDDSAEKCEGHQFCLVHPYGCRCNTGWKGLACNKGCDQNSFGASCLQSCHCVSNRCDRYRGTCTGSNTRCKTGWTGDNCQECVGNFFGTNCSLECHCKKDKCNIETGLCKPGGCLPQWVDLYPPYSCQTGLQNITYPTLKVNRGASAKVICTAVKGLEGDLTNLDLVLSREEDNLQHSNITIGKSEEDGSTKLRYFTVANVQRGDMFYCQLRDRNGSKLAVLGHNDFFDVYDLPELKNPPTNLSIGSSSVIIKWLAWDNTKDTGDPPVVGYLPYYKRTEEDDWLPGSKLSSETLMYTFNRLDPDTNYSFSVAAIRDGDGGEGPKSPQLNVSTICKVPPSPENLKTETENNLVKISWQIPPSNDLGCNSGIIKFTISYFSSGTEIASLDVIDPAATMFILHNLTDTVSYTFYMTLTTAGGESDKSDEVQHNGHSAGELQKDSPGLVIAVSLFSVLFVVMLVALVVILLLKRRRMDSSPHTTTVLYEKPGPQNSAYRPTSGMPAPFPEEDVEGEDEEEEQDDDQVLYTNIEKPVSILIAGLEKHLRDCESSKTSNLEQQFLLLNGGKQFDNLVGTKEENKAKNRFKNMIAYDHSRVVLPLIDGNPYSDYYNANYIKNLDGEIAFIASQGPNKASVDDFWRMVLMADVHHIVMLTNLIEGGKNRCIQYWPLAAGKTKRFSKIDVKFEKEEQFADYDIRELNVEMGEQSHKVTNWHFKTWPDKNIPDQPPPLIEFTNKVKSLQETCSGPLLVHCSAGVGRTGTFIALYSLTDAMKHSDRIDVYGFVEQMRQNRIRMVQTGLQYKFLHECLLEVFLTGDTKIPLDTMERIDFGAERDKLNEQFKMLAKLDQRSAKPHSFCKEEYKKSRYPTIFPVDKKRPFLQSPGKASSSSYINACIVPSYKKKNAFIATQSPLPNTVEDFWRLVYDWNCPLIVMLNQLDPRDKTCCKYWPESGSSQFGHMTVKLKDQQNTKFYSTFRQFDITHSYDQKARSVFQLQLKSWDTRKLRDIISLIKDMEKLQQNCSMVTPIIVHCINGVGRTGVLIAVKSEMERFSAEGNFDVFTTVRKLRGSNLSMVYTEEDYYICHQLLKLEFPESQYANM</sequence>
<comment type="caution">
    <text evidence="8">Lacks conserved residue(s) required for the propagation of feature annotation.</text>
</comment>
<evidence type="ECO:0000259" key="14">
    <source>
        <dbReference type="PROSITE" id="PS50853"/>
    </source>
</evidence>
<evidence type="ECO:0000259" key="12">
    <source>
        <dbReference type="PROSITE" id="PS50055"/>
    </source>
</evidence>
<dbReference type="PANTHER" id="PTHR19134">
    <property type="entry name" value="RECEPTOR-TYPE TYROSINE-PROTEIN PHOSPHATASE"/>
    <property type="match status" value="1"/>
</dbReference>
<dbReference type="InterPro" id="IPR000387">
    <property type="entry name" value="Tyr_Pase_dom"/>
</dbReference>
<evidence type="ECO:0000256" key="6">
    <source>
        <dbReference type="ARBA" id="ARBA00023136"/>
    </source>
</evidence>
<dbReference type="PANTHER" id="PTHR19134:SF560">
    <property type="entry name" value="PROTEIN-TYROSINE-PHOSPHATASE"/>
    <property type="match status" value="1"/>
</dbReference>
<keyword evidence="10" id="KW-0812">Transmembrane</keyword>
<protein>
    <recommendedName>
        <fullName evidence="2">protein-tyrosine-phosphatase</fullName>
        <ecNumber evidence="2">3.1.3.48</ecNumber>
    </recommendedName>
</protein>
<dbReference type="InterPro" id="IPR000742">
    <property type="entry name" value="EGF"/>
</dbReference>
<name>A0A9Q1CA53_HOLLE</name>
<evidence type="ECO:0000313" key="15">
    <source>
        <dbReference type="EMBL" id="KAJ8040914.1"/>
    </source>
</evidence>
<feature type="domain" description="EGF-like" evidence="11">
    <location>
        <begin position="213"/>
        <end position="240"/>
    </location>
</feature>
<feature type="domain" description="Tyrosine specific protein phosphatases" evidence="13">
    <location>
        <begin position="1260"/>
        <end position="1336"/>
    </location>
</feature>
<accession>A0A9Q1CA53</accession>
<dbReference type="GO" id="GO:0004725">
    <property type="term" value="F:protein tyrosine phosphatase activity"/>
    <property type="evidence" value="ECO:0007669"/>
    <property type="project" value="UniProtKB-EC"/>
</dbReference>
<feature type="region of interest" description="Disordered" evidence="9">
    <location>
        <begin position="735"/>
        <end position="777"/>
    </location>
</feature>
<dbReference type="PROSITE" id="PS50055">
    <property type="entry name" value="TYR_PHOSPHATASE_PTP"/>
    <property type="match status" value="2"/>
</dbReference>
<dbReference type="GO" id="GO:0016020">
    <property type="term" value="C:membrane"/>
    <property type="evidence" value="ECO:0007669"/>
    <property type="project" value="UniProtKB-SubCell"/>
</dbReference>
<dbReference type="InterPro" id="IPR016130">
    <property type="entry name" value="Tyr_Pase_AS"/>
</dbReference>
<dbReference type="FunFam" id="3.90.190.10:FF:000102">
    <property type="entry name" value="Receptor-type tyrosine-protein phosphatase"/>
    <property type="match status" value="2"/>
</dbReference>
<evidence type="ECO:0000256" key="9">
    <source>
        <dbReference type="SAM" id="MobiDB-lite"/>
    </source>
</evidence>
<feature type="transmembrane region" description="Helical" evidence="10">
    <location>
        <begin position="701"/>
        <end position="725"/>
    </location>
</feature>
<dbReference type="InterPro" id="IPR050348">
    <property type="entry name" value="Protein-Tyr_Phosphatase"/>
</dbReference>
<evidence type="ECO:0000256" key="5">
    <source>
        <dbReference type="ARBA" id="ARBA00022912"/>
    </source>
</evidence>
<reference evidence="15" key="1">
    <citation type="submission" date="2021-10" db="EMBL/GenBank/DDBJ databases">
        <title>Tropical sea cucumber genome reveals ecological adaptation and Cuvierian tubules defense mechanism.</title>
        <authorList>
            <person name="Chen T."/>
        </authorList>
    </citation>
    <scope>NUCLEOTIDE SEQUENCE</scope>
    <source>
        <strain evidence="15">Nanhai2018</strain>
        <tissue evidence="15">Muscle</tissue>
    </source>
</reference>
<proteinExistence type="predicted"/>
<evidence type="ECO:0000259" key="11">
    <source>
        <dbReference type="PROSITE" id="PS50026"/>
    </source>
</evidence>
<dbReference type="CDD" id="cd00047">
    <property type="entry name" value="PTPc"/>
    <property type="match status" value="2"/>
</dbReference>
<evidence type="ECO:0000256" key="2">
    <source>
        <dbReference type="ARBA" id="ARBA00013064"/>
    </source>
</evidence>
<evidence type="ECO:0000256" key="7">
    <source>
        <dbReference type="ARBA" id="ARBA00051722"/>
    </source>
</evidence>
<keyword evidence="4" id="KW-0378">Hydrolase</keyword>
<feature type="domain" description="Tyrosine-protein phosphatase" evidence="12">
    <location>
        <begin position="811"/>
        <end position="1066"/>
    </location>
</feature>
<feature type="domain" description="Fibronectin type-III" evidence="14">
    <location>
        <begin position="496"/>
        <end position="596"/>
    </location>
</feature>
<dbReference type="SMART" id="SM00194">
    <property type="entry name" value="PTPc"/>
    <property type="match status" value="2"/>
</dbReference>
<dbReference type="SUPFAM" id="SSF52799">
    <property type="entry name" value="(Phosphotyrosine protein) phosphatases II"/>
    <property type="match status" value="2"/>
</dbReference>
<dbReference type="EMBL" id="JAIZAY010000006">
    <property type="protein sequence ID" value="KAJ8040914.1"/>
    <property type="molecule type" value="Genomic_DNA"/>
</dbReference>
<feature type="domain" description="Tyrosine specific protein phosphatases" evidence="13">
    <location>
        <begin position="986"/>
        <end position="1057"/>
    </location>
</feature>
<evidence type="ECO:0000256" key="4">
    <source>
        <dbReference type="ARBA" id="ARBA00022801"/>
    </source>
</evidence>
<evidence type="ECO:0000259" key="13">
    <source>
        <dbReference type="PROSITE" id="PS50056"/>
    </source>
</evidence>
<evidence type="ECO:0000256" key="8">
    <source>
        <dbReference type="PROSITE-ProRule" id="PRU00076"/>
    </source>
</evidence>
<evidence type="ECO:0000256" key="1">
    <source>
        <dbReference type="ARBA" id="ARBA00004167"/>
    </source>
</evidence>
<dbReference type="OrthoDB" id="10043599at2759"/>
<comment type="subcellular location">
    <subcellularLocation>
        <location evidence="1">Membrane</location>
        <topology evidence="1">Single-pass membrane protein</topology>
    </subcellularLocation>
</comment>
<feature type="domain" description="Tyrosine-protein phosphatase" evidence="12">
    <location>
        <begin position="1091"/>
        <end position="1342"/>
    </location>
</feature>
<keyword evidence="8" id="KW-0245">EGF-like domain</keyword>
<dbReference type="Pfam" id="PF00102">
    <property type="entry name" value="Y_phosphatase"/>
    <property type="match status" value="2"/>
</dbReference>
<dbReference type="SMART" id="SM00404">
    <property type="entry name" value="PTPc_motif"/>
    <property type="match status" value="2"/>
</dbReference>
<dbReference type="InterPro" id="IPR003961">
    <property type="entry name" value="FN3_dom"/>
</dbReference>
<dbReference type="CDD" id="cd00054">
    <property type="entry name" value="EGF_CA"/>
    <property type="match status" value="1"/>
</dbReference>
<dbReference type="EC" id="3.1.3.48" evidence="2"/>
<dbReference type="SUPFAM" id="SSF49265">
    <property type="entry name" value="Fibronectin type III"/>
    <property type="match status" value="1"/>
</dbReference>
<dbReference type="InterPro" id="IPR000242">
    <property type="entry name" value="PTP_cat"/>
</dbReference>
<dbReference type="Pfam" id="PF00041">
    <property type="entry name" value="fn3"/>
    <property type="match status" value="1"/>
</dbReference>
<dbReference type="SMART" id="SM00060">
    <property type="entry name" value="FN3"/>
    <property type="match status" value="2"/>
</dbReference>
<keyword evidence="8" id="KW-1015">Disulfide bond</keyword>
<dbReference type="InterPro" id="IPR036116">
    <property type="entry name" value="FN3_sf"/>
</dbReference>
<dbReference type="Gene3D" id="2.60.40.10">
    <property type="entry name" value="Immunoglobulins"/>
    <property type="match status" value="3"/>
</dbReference>
<dbReference type="Gene3D" id="3.90.190.10">
    <property type="entry name" value="Protein tyrosine phosphatase superfamily"/>
    <property type="match status" value="2"/>
</dbReference>
<evidence type="ECO:0000313" key="16">
    <source>
        <dbReference type="Proteomes" id="UP001152320"/>
    </source>
</evidence>
<dbReference type="InterPro" id="IPR013783">
    <property type="entry name" value="Ig-like_fold"/>
</dbReference>